<evidence type="ECO:0000256" key="1">
    <source>
        <dbReference type="SAM" id="Phobius"/>
    </source>
</evidence>
<gene>
    <name evidence="2" type="ORF">SDC9_206824</name>
</gene>
<sequence length="71" mass="7693">MKELIITIFGIYEPVMTTHSYVVPGVEGSALESVSVVASGLAGVDWPWVAGVFLFALTLYSFFRLVGVLLK</sequence>
<proteinExistence type="predicted"/>
<protein>
    <submittedName>
        <fullName evidence="2">Uncharacterized protein</fullName>
    </submittedName>
</protein>
<dbReference type="EMBL" id="VSSQ01132721">
    <property type="protein sequence ID" value="MPN59106.1"/>
    <property type="molecule type" value="Genomic_DNA"/>
</dbReference>
<accession>A0A645J6N1</accession>
<feature type="transmembrane region" description="Helical" evidence="1">
    <location>
        <begin position="48"/>
        <end position="70"/>
    </location>
</feature>
<keyword evidence="1" id="KW-0812">Transmembrane</keyword>
<name>A0A645J6N1_9ZZZZ</name>
<keyword evidence="1" id="KW-0472">Membrane</keyword>
<comment type="caution">
    <text evidence="2">The sequence shown here is derived from an EMBL/GenBank/DDBJ whole genome shotgun (WGS) entry which is preliminary data.</text>
</comment>
<evidence type="ECO:0000313" key="2">
    <source>
        <dbReference type="EMBL" id="MPN59106.1"/>
    </source>
</evidence>
<reference evidence="2" key="1">
    <citation type="submission" date="2019-08" db="EMBL/GenBank/DDBJ databases">
        <authorList>
            <person name="Kucharzyk K."/>
            <person name="Murdoch R.W."/>
            <person name="Higgins S."/>
            <person name="Loffler F."/>
        </authorList>
    </citation>
    <scope>NUCLEOTIDE SEQUENCE</scope>
</reference>
<dbReference type="AlphaFoldDB" id="A0A645J6N1"/>
<keyword evidence="1" id="KW-1133">Transmembrane helix</keyword>
<organism evidence="2">
    <name type="scientific">bioreactor metagenome</name>
    <dbReference type="NCBI Taxonomy" id="1076179"/>
    <lineage>
        <taxon>unclassified sequences</taxon>
        <taxon>metagenomes</taxon>
        <taxon>ecological metagenomes</taxon>
    </lineage>
</organism>